<dbReference type="EMBL" id="JADQDQ010000005">
    <property type="protein sequence ID" value="MBF9238102.1"/>
    <property type="molecule type" value="Genomic_DNA"/>
</dbReference>
<comment type="caution">
    <text evidence="1">The sequence shown here is derived from an EMBL/GenBank/DDBJ whole genome shotgun (WGS) entry which is preliminary data.</text>
</comment>
<organism evidence="1 2">
    <name type="scientific">Hymenobacter jeongseonensis</name>
    <dbReference type="NCBI Taxonomy" id="2791027"/>
    <lineage>
        <taxon>Bacteria</taxon>
        <taxon>Pseudomonadati</taxon>
        <taxon>Bacteroidota</taxon>
        <taxon>Cytophagia</taxon>
        <taxon>Cytophagales</taxon>
        <taxon>Hymenobacteraceae</taxon>
        <taxon>Hymenobacter</taxon>
    </lineage>
</organism>
<protein>
    <submittedName>
        <fullName evidence="1">Uncharacterized protein</fullName>
    </submittedName>
</protein>
<proteinExistence type="predicted"/>
<sequence>MSFISEVESSIQAIFAAIGSGFQNDPAAGYNQIDNWIQHLRSTNEPTMRPIVQELEALRGFIDNNNAAGMAEAFQNLGEMTAQAALSVHSFSGEGDKAREISQKLTAAAGNLRLVARMPAAH</sequence>
<keyword evidence="2" id="KW-1185">Reference proteome</keyword>
<accession>A0ABS0IIC5</accession>
<evidence type="ECO:0000313" key="2">
    <source>
        <dbReference type="Proteomes" id="UP000597617"/>
    </source>
</evidence>
<dbReference type="Proteomes" id="UP000597617">
    <property type="component" value="Unassembled WGS sequence"/>
</dbReference>
<reference evidence="1 2" key="1">
    <citation type="submission" date="2020-11" db="EMBL/GenBank/DDBJ databases">
        <authorList>
            <person name="Kim M.K."/>
        </authorList>
    </citation>
    <scope>NUCLEOTIDE SEQUENCE [LARGE SCALE GENOMIC DNA]</scope>
    <source>
        <strain evidence="1 2">BT683</strain>
    </source>
</reference>
<gene>
    <name evidence="1" type="ORF">I2I05_11915</name>
</gene>
<evidence type="ECO:0000313" key="1">
    <source>
        <dbReference type="EMBL" id="MBF9238102.1"/>
    </source>
</evidence>
<dbReference type="RefSeq" id="WP_196282488.1">
    <property type="nucleotide sequence ID" value="NZ_JADQDQ010000005.1"/>
</dbReference>
<name>A0ABS0IIC5_9BACT</name>